<reference evidence="1" key="1">
    <citation type="journal article" date="2014" name="Int. J. Syst. Evol. Microbiol.">
        <title>Complete genome sequence of Corynebacterium casei LMG S-19264T (=DSM 44701T), isolated from a smear-ripened cheese.</title>
        <authorList>
            <consortium name="US DOE Joint Genome Institute (JGI-PGF)"/>
            <person name="Walter F."/>
            <person name="Albersmeier A."/>
            <person name="Kalinowski J."/>
            <person name="Ruckert C."/>
        </authorList>
    </citation>
    <scope>NUCLEOTIDE SEQUENCE</scope>
    <source>
        <strain evidence="1">KCTC 23224</strain>
    </source>
</reference>
<dbReference type="Proteomes" id="UP000642809">
    <property type="component" value="Unassembled WGS sequence"/>
</dbReference>
<reference evidence="1" key="2">
    <citation type="submission" date="2020-09" db="EMBL/GenBank/DDBJ databases">
        <authorList>
            <person name="Sun Q."/>
            <person name="Kim S."/>
        </authorList>
    </citation>
    <scope>NUCLEOTIDE SEQUENCE</scope>
    <source>
        <strain evidence="1">KCTC 23224</strain>
    </source>
</reference>
<keyword evidence="2" id="KW-1185">Reference proteome</keyword>
<protein>
    <recommendedName>
        <fullName evidence="3">Preprotein translocase subunit SecB</fullName>
    </recommendedName>
</protein>
<accession>A0A8J3D4W5</accession>
<proteinExistence type="predicted"/>
<evidence type="ECO:0000313" key="2">
    <source>
        <dbReference type="Proteomes" id="UP000642809"/>
    </source>
</evidence>
<dbReference type="InterPro" id="IPR035958">
    <property type="entry name" value="SecB-like_sf"/>
</dbReference>
<dbReference type="SUPFAM" id="SSF54611">
    <property type="entry name" value="SecB-like"/>
    <property type="match status" value="1"/>
</dbReference>
<gene>
    <name evidence="1" type="ORF">GCM10008106_37710</name>
</gene>
<name>A0A8J3D4W5_9BACT</name>
<organism evidence="1 2">
    <name type="scientific">Mongoliitalea lutea</name>
    <dbReference type="NCBI Taxonomy" id="849756"/>
    <lineage>
        <taxon>Bacteria</taxon>
        <taxon>Pseudomonadati</taxon>
        <taxon>Bacteroidota</taxon>
        <taxon>Cytophagia</taxon>
        <taxon>Cytophagales</taxon>
        <taxon>Cyclobacteriaceae</taxon>
        <taxon>Mongoliitalea</taxon>
    </lineage>
</organism>
<evidence type="ECO:0000313" key="1">
    <source>
        <dbReference type="EMBL" id="GHB53883.1"/>
    </source>
</evidence>
<comment type="caution">
    <text evidence="1">The sequence shown here is derived from an EMBL/GenBank/DDBJ whole genome shotgun (WGS) entry which is preliminary data.</text>
</comment>
<dbReference type="Gene3D" id="3.10.420.10">
    <property type="entry name" value="SecB-like"/>
    <property type="match status" value="1"/>
</dbReference>
<dbReference type="AlphaFoldDB" id="A0A8J3D4W5"/>
<evidence type="ECO:0008006" key="3">
    <source>
        <dbReference type="Google" id="ProtNLM"/>
    </source>
</evidence>
<dbReference type="EMBL" id="BMYF01000042">
    <property type="protein sequence ID" value="GHB53883.1"/>
    <property type="molecule type" value="Genomic_DNA"/>
</dbReference>
<sequence length="135" mass="15631">MQKAAFSLERYRFEKVFIDFSNKTSNDLNIGFVPSGKFYKDKSLYELNFVFEAHTESSEQPFVKIECIAEFQFEDNVDFDAIPTYFYRNSIAILFPYIRAFIGTVTLQANIPPIVLPTMNLSSLEIPLRESTKQS</sequence>
<dbReference type="RefSeq" id="WP_189586749.1">
    <property type="nucleotide sequence ID" value="NZ_BMYF01000042.1"/>
</dbReference>